<keyword evidence="1" id="KW-0812">Transmembrane</keyword>
<keyword evidence="1" id="KW-0472">Membrane</keyword>
<dbReference type="PATRIC" id="fig|1346791.3.peg.2338"/>
<gene>
    <name evidence="2" type="ORF">M529_12160</name>
</gene>
<organism evidence="2 3">
    <name type="scientific">Sphingobium ummariense RL-3</name>
    <dbReference type="NCBI Taxonomy" id="1346791"/>
    <lineage>
        <taxon>Bacteria</taxon>
        <taxon>Pseudomonadati</taxon>
        <taxon>Pseudomonadota</taxon>
        <taxon>Alphaproteobacteria</taxon>
        <taxon>Sphingomonadales</taxon>
        <taxon>Sphingomonadaceae</taxon>
        <taxon>Sphingobium</taxon>
    </lineage>
</organism>
<keyword evidence="3" id="KW-1185">Reference proteome</keyword>
<sequence>MAIITGSAARTFRLLVGISIVGAGVSIALTLFYLWLSGAPMRPAVVLVAIFGVGLTVLVAGGLMALIYYSAQSGHDSRAAGPTPGKG</sequence>
<feature type="transmembrane region" description="Helical" evidence="1">
    <location>
        <begin position="12"/>
        <end position="35"/>
    </location>
</feature>
<dbReference type="Proteomes" id="UP000015523">
    <property type="component" value="Unassembled WGS sequence"/>
</dbReference>
<evidence type="ECO:0000313" key="3">
    <source>
        <dbReference type="Proteomes" id="UP000015523"/>
    </source>
</evidence>
<accession>T0J4Z6</accession>
<feature type="transmembrane region" description="Helical" evidence="1">
    <location>
        <begin position="47"/>
        <end position="69"/>
    </location>
</feature>
<name>T0J4Z6_9SPHN</name>
<dbReference type="AlphaFoldDB" id="T0J4Z6"/>
<comment type="caution">
    <text evidence="2">The sequence shown here is derived from an EMBL/GenBank/DDBJ whole genome shotgun (WGS) entry which is preliminary data.</text>
</comment>
<keyword evidence="1" id="KW-1133">Transmembrane helix</keyword>
<reference evidence="2 3" key="1">
    <citation type="journal article" date="2013" name="Genome Announc.">
        <title>Draft Genome Sequence of Sphingobium ummariense Strain RL-3, a Hexachlorocyclohexane-Degrading Bacterium.</title>
        <authorList>
            <person name="Kohli P."/>
            <person name="Dua A."/>
            <person name="Sangwan N."/>
            <person name="Oldach P."/>
            <person name="Khurana J.P."/>
            <person name="Lal R."/>
        </authorList>
    </citation>
    <scope>NUCLEOTIDE SEQUENCE [LARGE SCALE GENOMIC DNA]</scope>
    <source>
        <strain evidence="2 3">RL-3</strain>
    </source>
</reference>
<dbReference type="EMBL" id="AUWY01000085">
    <property type="protein sequence ID" value="EQB31907.1"/>
    <property type="molecule type" value="Genomic_DNA"/>
</dbReference>
<dbReference type="STRING" id="1346791.M529_12160"/>
<evidence type="ECO:0000313" key="2">
    <source>
        <dbReference type="EMBL" id="EQB31907.1"/>
    </source>
</evidence>
<evidence type="ECO:0000256" key="1">
    <source>
        <dbReference type="SAM" id="Phobius"/>
    </source>
</evidence>
<proteinExistence type="predicted"/>
<protein>
    <submittedName>
        <fullName evidence="2">Uncharacterized protein</fullName>
    </submittedName>
</protein>
<dbReference type="RefSeq" id="WP_021318230.1">
    <property type="nucleotide sequence ID" value="NZ_AUWY01000085.1"/>
</dbReference>